<organism evidence="2 3">
    <name type="scientific">Sphingomonas aurantiaca</name>
    <dbReference type="NCBI Taxonomy" id="185949"/>
    <lineage>
        <taxon>Bacteria</taxon>
        <taxon>Pseudomonadati</taxon>
        <taxon>Pseudomonadota</taxon>
        <taxon>Alphaproteobacteria</taxon>
        <taxon>Sphingomonadales</taxon>
        <taxon>Sphingomonadaceae</taxon>
        <taxon>Sphingomonas</taxon>
    </lineage>
</organism>
<reference evidence="2 3" key="1">
    <citation type="submission" date="2019-09" db="EMBL/GenBank/DDBJ databases">
        <authorList>
            <person name="Dittami M. S."/>
        </authorList>
    </citation>
    <scope>NUCLEOTIDE SEQUENCE [LARGE SCALE GENOMIC DNA]</scope>
    <source>
        <strain evidence="2">SPHINGO391</strain>
    </source>
</reference>
<proteinExistence type="predicted"/>
<gene>
    <name evidence="2" type="ORF">SPHINGO391_440028</name>
</gene>
<dbReference type="EMBL" id="CABVLI010000039">
    <property type="protein sequence ID" value="VVT13048.1"/>
    <property type="molecule type" value="Genomic_DNA"/>
</dbReference>
<accession>A0A5E7Z306</accession>
<feature type="compositionally biased region" description="Basic and acidic residues" evidence="1">
    <location>
        <begin position="15"/>
        <end position="29"/>
    </location>
</feature>
<name>A0A5E7Z306_9SPHN</name>
<sequence length="80" mass="8190">MDSNRPGMIAGVGRADARPRGDATARETPPRPTAAASGAPNTSRLLNVTKILSPDALDRSVGALGANDPMSDGLSIKSYN</sequence>
<evidence type="ECO:0000313" key="2">
    <source>
        <dbReference type="EMBL" id="VVT13048.1"/>
    </source>
</evidence>
<feature type="region of interest" description="Disordered" evidence="1">
    <location>
        <begin position="1"/>
        <end position="47"/>
    </location>
</feature>
<protein>
    <submittedName>
        <fullName evidence="2">Uncharacterized protein</fullName>
    </submittedName>
</protein>
<evidence type="ECO:0000313" key="3">
    <source>
        <dbReference type="Proteomes" id="UP000326857"/>
    </source>
</evidence>
<dbReference type="AlphaFoldDB" id="A0A5E7Z306"/>
<dbReference type="Proteomes" id="UP000326857">
    <property type="component" value="Unassembled WGS sequence"/>
</dbReference>
<evidence type="ECO:0000256" key="1">
    <source>
        <dbReference type="SAM" id="MobiDB-lite"/>
    </source>
</evidence>